<evidence type="ECO:0000256" key="2">
    <source>
        <dbReference type="ARBA" id="ARBA00022801"/>
    </source>
</evidence>
<dbReference type="GO" id="GO:0016787">
    <property type="term" value="F:hydrolase activity"/>
    <property type="evidence" value="ECO:0007669"/>
    <property type="project" value="UniProtKB-KW"/>
</dbReference>
<dbReference type="PANTHER" id="PTHR43283:SF17">
    <property type="entry name" value="(LOVD), PUTATIVE (AFU_ORTHOLOGUE AFUA_5G00920)-RELATED"/>
    <property type="match status" value="1"/>
</dbReference>
<evidence type="ECO:0000313" key="5">
    <source>
        <dbReference type="Proteomes" id="UP000053789"/>
    </source>
</evidence>
<reference evidence="4" key="1">
    <citation type="submission" date="2015-01" db="EMBL/GenBank/DDBJ databases">
        <title>The Genome Sequence of Cladophialophora bantiana CBS 173.52.</title>
        <authorList>
            <consortium name="The Broad Institute Genomics Platform"/>
            <person name="Cuomo C."/>
            <person name="de Hoog S."/>
            <person name="Gorbushina A."/>
            <person name="Stielow B."/>
            <person name="Teixiera M."/>
            <person name="Abouelleil A."/>
            <person name="Chapman S.B."/>
            <person name="Priest M."/>
            <person name="Young S.K."/>
            <person name="Wortman J."/>
            <person name="Nusbaum C."/>
            <person name="Birren B."/>
        </authorList>
    </citation>
    <scope>NUCLEOTIDE SEQUENCE [LARGE SCALE GENOMIC DNA]</scope>
    <source>
        <strain evidence="4">CBS 173.52</strain>
    </source>
</reference>
<dbReference type="RefSeq" id="XP_016617175.1">
    <property type="nucleotide sequence ID" value="XM_016766877.1"/>
</dbReference>
<dbReference type="EMBL" id="KN846993">
    <property type="protein sequence ID" value="KIW90506.1"/>
    <property type="molecule type" value="Genomic_DNA"/>
</dbReference>
<accession>A0A0D2EKL6</accession>
<evidence type="ECO:0000256" key="1">
    <source>
        <dbReference type="ARBA" id="ARBA00009009"/>
    </source>
</evidence>
<dbReference type="HOGENOM" id="CLU_2145589_0_0_1"/>
<protein>
    <recommendedName>
        <fullName evidence="3">Beta-lactamase-related domain-containing protein</fullName>
    </recommendedName>
</protein>
<dbReference type="InterPro" id="IPR050789">
    <property type="entry name" value="Diverse_Enzym_Activities"/>
</dbReference>
<dbReference type="Pfam" id="PF00144">
    <property type="entry name" value="Beta-lactamase"/>
    <property type="match status" value="1"/>
</dbReference>
<evidence type="ECO:0000313" key="4">
    <source>
        <dbReference type="EMBL" id="KIW90506.1"/>
    </source>
</evidence>
<dbReference type="GeneID" id="27702081"/>
<dbReference type="OrthoDB" id="428260at2759"/>
<dbReference type="SUPFAM" id="SSF56601">
    <property type="entry name" value="beta-lactamase/transpeptidase-like"/>
    <property type="match status" value="1"/>
</dbReference>
<dbReference type="InterPro" id="IPR001466">
    <property type="entry name" value="Beta-lactam-related"/>
</dbReference>
<dbReference type="InterPro" id="IPR012338">
    <property type="entry name" value="Beta-lactam/transpept-like"/>
</dbReference>
<keyword evidence="2" id="KW-0378">Hydrolase</keyword>
<dbReference type="AlphaFoldDB" id="A0A0D2EKL6"/>
<proteinExistence type="inferred from homology"/>
<dbReference type="Proteomes" id="UP000053789">
    <property type="component" value="Unassembled WGS sequence"/>
</dbReference>
<name>A0A0D2EKL6_CLAB1</name>
<feature type="domain" description="Beta-lactamase-related" evidence="3">
    <location>
        <begin position="16"/>
        <end position="95"/>
    </location>
</feature>
<dbReference type="Gene3D" id="3.40.710.10">
    <property type="entry name" value="DD-peptidase/beta-lactamase superfamily"/>
    <property type="match status" value="1"/>
</dbReference>
<evidence type="ECO:0000259" key="3">
    <source>
        <dbReference type="Pfam" id="PF00144"/>
    </source>
</evidence>
<sequence length="112" mass="12112">MTFDEDFGPPSPGPGRKIPGAVLLAANWTGKIVYLNAQGFTSVDESLAKPVTADTTFWVASCTKLVTTVSALQCAEKGLLSLDDEHQLSAILPEYATPVFWQGLTLCLVRRR</sequence>
<dbReference type="PANTHER" id="PTHR43283">
    <property type="entry name" value="BETA-LACTAMASE-RELATED"/>
    <property type="match status" value="1"/>
</dbReference>
<keyword evidence="5" id="KW-1185">Reference proteome</keyword>
<dbReference type="VEuPathDB" id="FungiDB:Z519_09153"/>
<comment type="similarity">
    <text evidence="1">Belongs to the class-A beta-lactamase family.</text>
</comment>
<organism evidence="4 5">
    <name type="scientific">Cladophialophora bantiana (strain ATCC 10958 / CBS 173.52 / CDC B-1940 / NIH 8579)</name>
    <name type="common">Xylohypha bantiana</name>
    <dbReference type="NCBI Taxonomy" id="1442370"/>
    <lineage>
        <taxon>Eukaryota</taxon>
        <taxon>Fungi</taxon>
        <taxon>Dikarya</taxon>
        <taxon>Ascomycota</taxon>
        <taxon>Pezizomycotina</taxon>
        <taxon>Eurotiomycetes</taxon>
        <taxon>Chaetothyriomycetidae</taxon>
        <taxon>Chaetothyriales</taxon>
        <taxon>Herpotrichiellaceae</taxon>
        <taxon>Cladophialophora</taxon>
    </lineage>
</organism>
<gene>
    <name evidence="4" type="ORF">Z519_09153</name>
</gene>